<dbReference type="PANTHER" id="PTHR22602">
    <property type="entry name" value="TRANSFERASE CAF17, MITOCHONDRIAL-RELATED"/>
    <property type="match status" value="1"/>
</dbReference>
<dbReference type="EMBL" id="CAEZXO010000003">
    <property type="protein sequence ID" value="CAB4689664.1"/>
    <property type="molecule type" value="Genomic_DNA"/>
</dbReference>
<dbReference type="EMBL" id="CAFBQX010000002">
    <property type="protein sequence ID" value="CAB5071190.1"/>
    <property type="molecule type" value="Genomic_DNA"/>
</dbReference>
<dbReference type="EMBL" id="CAEZYM010000009">
    <property type="protein sequence ID" value="CAB4727631.1"/>
    <property type="molecule type" value="Genomic_DNA"/>
</dbReference>
<keyword evidence="3" id="KW-0496">Mitochondrion</keyword>
<evidence type="ECO:0000256" key="3">
    <source>
        <dbReference type="ARBA" id="ARBA00023128"/>
    </source>
</evidence>
<dbReference type="GO" id="GO:0016226">
    <property type="term" value="P:iron-sulfur cluster assembly"/>
    <property type="evidence" value="ECO:0007669"/>
    <property type="project" value="TreeGrafter"/>
</dbReference>
<evidence type="ECO:0000313" key="5">
    <source>
        <dbReference type="EMBL" id="CAB4689664.1"/>
    </source>
</evidence>
<evidence type="ECO:0000313" key="4">
    <source>
        <dbReference type="EMBL" id="CAB4332890.1"/>
    </source>
</evidence>
<dbReference type="EMBL" id="CAESAE010000002">
    <property type="protein sequence ID" value="CAB4332890.1"/>
    <property type="molecule type" value="Genomic_DNA"/>
</dbReference>
<dbReference type="InterPro" id="IPR017703">
    <property type="entry name" value="YgfZ/GCV_T_CS"/>
</dbReference>
<organism evidence="5">
    <name type="scientific">freshwater metagenome</name>
    <dbReference type="NCBI Taxonomy" id="449393"/>
    <lineage>
        <taxon>unclassified sequences</taxon>
        <taxon>metagenomes</taxon>
        <taxon>ecological metagenomes</taxon>
    </lineage>
</organism>
<evidence type="ECO:0000313" key="8">
    <source>
        <dbReference type="EMBL" id="CAB4828705.1"/>
    </source>
</evidence>
<dbReference type="EMBL" id="CAFBNH010000005">
    <property type="protein sequence ID" value="CAB4948076.1"/>
    <property type="molecule type" value="Genomic_DNA"/>
</dbReference>
<evidence type="ECO:0000313" key="6">
    <source>
        <dbReference type="EMBL" id="CAB4727631.1"/>
    </source>
</evidence>
<dbReference type="InterPro" id="IPR027266">
    <property type="entry name" value="TrmE/GcvT-like"/>
</dbReference>
<accession>A0A6J6NYX1</accession>
<protein>
    <submittedName>
        <fullName evidence="5">Unannotated protein</fullName>
    </submittedName>
</protein>
<dbReference type="NCBIfam" id="TIGR03317">
    <property type="entry name" value="ygfZ_signature"/>
    <property type="match status" value="1"/>
</dbReference>
<dbReference type="EMBL" id="CAEZZW010000004">
    <property type="protein sequence ID" value="CAB4780389.1"/>
    <property type="molecule type" value="Genomic_DNA"/>
</dbReference>
<dbReference type="GO" id="GO:0005739">
    <property type="term" value="C:mitochondrion"/>
    <property type="evidence" value="ECO:0007669"/>
    <property type="project" value="UniProtKB-SubCell"/>
</dbReference>
<reference evidence="5" key="1">
    <citation type="submission" date="2020-05" db="EMBL/GenBank/DDBJ databases">
        <authorList>
            <person name="Chiriac C."/>
            <person name="Salcher M."/>
            <person name="Ghai R."/>
            <person name="Kavagutti S V."/>
        </authorList>
    </citation>
    <scope>NUCLEOTIDE SEQUENCE</scope>
</reference>
<evidence type="ECO:0000313" key="9">
    <source>
        <dbReference type="EMBL" id="CAB4864193.1"/>
    </source>
</evidence>
<dbReference type="InterPro" id="IPR045179">
    <property type="entry name" value="YgfZ/GcvT"/>
</dbReference>
<evidence type="ECO:0000256" key="1">
    <source>
        <dbReference type="ARBA" id="ARBA00004173"/>
    </source>
</evidence>
<dbReference type="SUPFAM" id="SSF103025">
    <property type="entry name" value="Folate-binding domain"/>
    <property type="match status" value="1"/>
</dbReference>
<evidence type="ECO:0000313" key="12">
    <source>
        <dbReference type="EMBL" id="CAB5071190.1"/>
    </source>
</evidence>
<evidence type="ECO:0000313" key="10">
    <source>
        <dbReference type="EMBL" id="CAB4948076.1"/>
    </source>
</evidence>
<name>A0A6J6NYX1_9ZZZZ</name>
<evidence type="ECO:0000313" key="11">
    <source>
        <dbReference type="EMBL" id="CAB4981513.1"/>
    </source>
</evidence>
<dbReference type="EMBL" id="CAFABH010000012">
    <property type="protein sequence ID" value="CAB4828705.1"/>
    <property type="molecule type" value="Genomic_DNA"/>
</dbReference>
<keyword evidence="2" id="KW-0809">Transit peptide</keyword>
<dbReference type="EMBL" id="CAFBOC010000013">
    <property type="protein sequence ID" value="CAB4981513.1"/>
    <property type="molecule type" value="Genomic_DNA"/>
</dbReference>
<dbReference type="EMBL" id="CAFBLD010000004">
    <property type="protein sequence ID" value="CAB4864193.1"/>
    <property type="molecule type" value="Genomic_DNA"/>
</dbReference>
<proteinExistence type="predicted"/>
<evidence type="ECO:0000313" key="7">
    <source>
        <dbReference type="EMBL" id="CAB4780389.1"/>
    </source>
</evidence>
<sequence>MSAVLVEDGPDKGAIWHFGEPTKEQRALEAGTAWADLSHYEVIAVDGPERLTWLHSLTTQHLEALTPAVWQDVLILDPQGHIEHQFYMVDDGKTSWLVVNPGRSELLLVHLLKMKFRMNVEIRDVSNEFAVLRAPGVTDALGGPYALVPRTELDEMKKSFASIATQVGTWALDAQRVATMRPRLGFETDHKSIPNELGMLNKSVHMNKGCYRGQETVAKIANLGNPPRRLVLLHLDGSVVTIPATGADVEKDGVKVGFIGTVARHHELGTIALAVIKRNTPTDAALTIDGIPAVQEVG</sequence>
<dbReference type="PIRSF" id="PIRSF006487">
    <property type="entry name" value="GcvT"/>
    <property type="match status" value="1"/>
</dbReference>
<evidence type="ECO:0000256" key="2">
    <source>
        <dbReference type="ARBA" id="ARBA00022946"/>
    </source>
</evidence>
<dbReference type="AlphaFoldDB" id="A0A6J6NYX1"/>
<comment type="subcellular location">
    <subcellularLocation>
        <location evidence="1">Mitochondrion</location>
    </subcellularLocation>
</comment>
<gene>
    <name evidence="5" type="ORF">UFOPK2510_00587</name>
    <name evidence="6" type="ORF">UFOPK2718_01024</name>
    <name evidence="7" type="ORF">UFOPK2936_00862</name>
    <name evidence="8" type="ORF">UFOPK3174_00849</name>
    <name evidence="9" type="ORF">UFOPK3328_00656</name>
    <name evidence="10" type="ORF">UFOPK3779_01009</name>
    <name evidence="11" type="ORF">UFOPK3913_01170</name>
    <name evidence="4" type="ORF">UFOPK4107_00358</name>
    <name evidence="12" type="ORF">UFOPK4403_00548</name>
</gene>
<dbReference type="PANTHER" id="PTHR22602:SF0">
    <property type="entry name" value="TRANSFERASE CAF17, MITOCHONDRIAL-RELATED"/>
    <property type="match status" value="1"/>
</dbReference>
<dbReference type="Gene3D" id="3.30.1360.120">
    <property type="entry name" value="Probable tRNA modification gtpase trme, domain 1"/>
    <property type="match status" value="2"/>
</dbReference>